<evidence type="ECO:0000313" key="4">
    <source>
        <dbReference type="RefSeq" id="XP_035826079.1"/>
    </source>
</evidence>
<dbReference type="InterPro" id="IPR057191">
    <property type="entry name" value="DUF7869"/>
</dbReference>
<accession>A0ABM1VUI7</accession>
<evidence type="ECO:0000313" key="3">
    <source>
        <dbReference type="Proteomes" id="UP000694888"/>
    </source>
</evidence>
<dbReference type="GeneID" id="106011983"/>
<dbReference type="Pfam" id="PF25273">
    <property type="entry name" value="DUF7869"/>
    <property type="match status" value="1"/>
</dbReference>
<feature type="compositionally biased region" description="Basic residues" evidence="1">
    <location>
        <begin position="561"/>
        <end position="573"/>
    </location>
</feature>
<feature type="region of interest" description="Disordered" evidence="1">
    <location>
        <begin position="537"/>
        <end position="573"/>
    </location>
</feature>
<dbReference type="PANTHER" id="PTHR34415:SF1">
    <property type="entry name" value="INTEGRASE CATALYTIC DOMAIN-CONTAINING PROTEIN"/>
    <property type="match status" value="1"/>
</dbReference>
<feature type="compositionally biased region" description="Pro residues" evidence="1">
    <location>
        <begin position="543"/>
        <end position="556"/>
    </location>
</feature>
<sequence>MFQDEELQELRCHFMSLERAELDMVVLAKISCGIHLSAFTIRPKQKSQTERKASRTDYFHHGQRICRDTFTFIHAISREKLTALIVHYKEHGISPRQHGNLKKLPSNSLSFKDTRNVVDFIVNYAEDHAIMLPGRTPHNWVSDVKLLPTNCSKKSVFDQYSETLSSVPESRVVSYRSFRRIWAALLPFIRTMPPATDLCWVCQQDAAKLTRVRNESVETKTAVIKDIEQHLFIVTSERSYFRFVCDTAKQALPEDIADFGVNPPCSYDGVVHYSFDFAQQVQYPSNPLQPGPIYFKTPRKCGLFGIHCEALSKQINYLIDEACSPGKGADCVISLLHHFLSNYGLGEQDLHIHADNCSGQNKNSAMMNYLLWRVMTGRHRSIKMSFLITGHTKFSPDWCFGLFKKRLRRTKVDSMQCIAAVVESSSTSNLAHVIGPDPNTASVSFFKWTEFLGQYFRKVKDIKANQHFHFSQDGLVVKKFSSSPEVTLNIVKTRVPLEGMPNVISLPGLDNKRQNYLYQEIRPFVQEEFKDIVCPKPVVATPDNPPATVPEEPNTPPAIVRPKKQPAKKRRKQ</sequence>
<name>A0ABM1VUI7_APLCA</name>
<feature type="domain" description="DUF7869" evidence="2">
    <location>
        <begin position="327"/>
        <end position="473"/>
    </location>
</feature>
<proteinExistence type="predicted"/>
<protein>
    <submittedName>
        <fullName evidence="4">Uncharacterized protein LOC106011983</fullName>
    </submittedName>
</protein>
<dbReference type="RefSeq" id="XP_035826079.1">
    <property type="nucleotide sequence ID" value="XM_035970186.1"/>
</dbReference>
<dbReference type="PANTHER" id="PTHR34415">
    <property type="entry name" value="INTEGRASE CATALYTIC DOMAIN-CONTAINING PROTEIN"/>
    <property type="match status" value="1"/>
</dbReference>
<reference evidence="4" key="1">
    <citation type="submission" date="2025-08" db="UniProtKB">
        <authorList>
            <consortium name="RefSeq"/>
        </authorList>
    </citation>
    <scope>IDENTIFICATION</scope>
</reference>
<dbReference type="Proteomes" id="UP000694888">
    <property type="component" value="Unplaced"/>
</dbReference>
<evidence type="ECO:0000259" key="2">
    <source>
        <dbReference type="Pfam" id="PF25273"/>
    </source>
</evidence>
<gene>
    <name evidence="4" type="primary">LOC106011983</name>
</gene>
<organism evidence="3 4">
    <name type="scientific">Aplysia californica</name>
    <name type="common">California sea hare</name>
    <dbReference type="NCBI Taxonomy" id="6500"/>
    <lineage>
        <taxon>Eukaryota</taxon>
        <taxon>Metazoa</taxon>
        <taxon>Spiralia</taxon>
        <taxon>Lophotrochozoa</taxon>
        <taxon>Mollusca</taxon>
        <taxon>Gastropoda</taxon>
        <taxon>Heterobranchia</taxon>
        <taxon>Euthyneura</taxon>
        <taxon>Tectipleura</taxon>
        <taxon>Aplysiida</taxon>
        <taxon>Aplysioidea</taxon>
        <taxon>Aplysiidae</taxon>
        <taxon>Aplysia</taxon>
    </lineage>
</organism>
<keyword evidence="3" id="KW-1185">Reference proteome</keyword>
<evidence type="ECO:0000256" key="1">
    <source>
        <dbReference type="SAM" id="MobiDB-lite"/>
    </source>
</evidence>